<gene>
    <name evidence="1" type="ORF">MQH31_17295</name>
</gene>
<dbReference type="RefSeq" id="WP_243013052.1">
    <property type="nucleotide sequence ID" value="NZ_JALGAR010000006.1"/>
</dbReference>
<protein>
    <recommendedName>
        <fullName evidence="3">Toxin-antitoxin system HicB family antitoxin</fullName>
    </recommendedName>
</protein>
<name>A0AA41QXP3_9MICO</name>
<evidence type="ECO:0008006" key="3">
    <source>
        <dbReference type="Google" id="ProtNLM"/>
    </source>
</evidence>
<evidence type="ECO:0000313" key="1">
    <source>
        <dbReference type="EMBL" id="MCI4659561.1"/>
    </source>
</evidence>
<dbReference type="AlphaFoldDB" id="A0AA41QXP3"/>
<reference evidence="1" key="1">
    <citation type="submission" date="2022-03" db="EMBL/GenBank/DDBJ databases">
        <title>Cryobacterium sp. nov. strain ZS14-85, isolated from Antarctic soil.</title>
        <authorList>
            <person name="Li J."/>
            <person name="Niu G."/>
        </authorList>
    </citation>
    <scope>NUCLEOTIDE SEQUENCE</scope>
    <source>
        <strain evidence="1">ZS14-85</strain>
    </source>
</reference>
<sequence>MRTSSGGRPSKGQRELLGTRALAPLADAARNRADDLGLTMNDYLATLIALDIKMPEFAPAGATLTRLELPISDVA</sequence>
<proteinExistence type="predicted"/>
<dbReference type="Proteomes" id="UP001165341">
    <property type="component" value="Unassembled WGS sequence"/>
</dbReference>
<keyword evidence="2" id="KW-1185">Reference proteome</keyword>
<evidence type="ECO:0000313" key="2">
    <source>
        <dbReference type="Proteomes" id="UP001165341"/>
    </source>
</evidence>
<comment type="caution">
    <text evidence="1">The sequence shown here is derived from an EMBL/GenBank/DDBJ whole genome shotgun (WGS) entry which is preliminary data.</text>
</comment>
<organism evidence="1 2">
    <name type="scientific">Cryobacterium zhongshanensis</name>
    <dbReference type="NCBI Taxonomy" id="2928153"/>
    <lineage>
        <taxon>Bacteria</taxon>
        <taxon>Bacillati</taxon>
        <taxon>Actinomycetota</taxon>
        <taxon>Actinomycetes</taxon>
        <taxon>Micrococcales</taxon>
        <taxon>Microbacteriaceae</taxon>
        <taxon>Cryobacterium</taxon>
    </lineage>
</organism>
<accession>A0AA41QXP3</accession>
<dbReference type="EMBL" id="JALGAR010000006">
    <property type="protein sequence ID" value="MCI4659561.1"/>
    <property type="molecule type" value="Genomic_DNA"/>
</dbReference>